<evidence type="ECO:0000256" key="3">
    <source>
        <dbReference type="ARBA" id="ARBA00022741"/>
    </source>
</evidence>
<comment type="similarity">
    <text evidence="7">Belongs to the shikimate kinase family.</text>
</comment>
<feature type="binding site" evidence="7">
    <location>
        <begin position="29"/>
        <end position="34"/>
    </location>
    <ligand>
        <name>ATP</name>
        <dbReference type="ChEBI" id="CHEBI:30616"/>
    </ligand>
</feature>
<evidence type="ECO:0000256" key="1">
    <source>
        <dbReference type="ARBA" id="ARBA00022605"/>
    </source>
</evidence>
<comment type="catalytic activity">
    <reaction evidence="7">
        <text>shikimate + ATP = 3-phosphoshikimate + ADP + H(+)</text>
        <dbReference type="Rhea" id="RHEA:13121"/>
        <dbReference type="ChEBI" id="CHEBI:15378"/>
        <dbReference type="ChEBI" id="CHEBI:30616"/>
        <dbReference type="ChEBI" id="CHEBI:36208"/>
        <dbReference type="ChEBI" id="CHEBI:145989"/>
        <dbReference type="ChEBI" id="CHEBI:456216"/>
        <dbReference type="EC" id="2.7.1.71"/>
    </reaction>
</comment>
<dbReference type="GO" id="GO:0016301">
    <property type="term" value="F:kinase activity"/>
    <property type="evidence" value="ECO:0007669"/>
    <property type="project" value="UniProtKB-KW"/>
</dbReference>
<keyword evidence="7" id="KW-0963">Cytoplasm</keyword>
<comment type="caution">
    <text evidence="8">The sequence shown here is derived from an EMBL/GenBank/DDBJ whole genome shotgun (WGS) entry which is preliminary data.</text>
</comment>
<organism evidence="8 9">
    <name type="scientific">Parasediminibacterium paludis</name>
    <dbReference type="NCBI Taxonomy" id="908966"/>
    <lineage>
        <taxon>Bacteria</taxon>
        <taxon>Pseudomonadati</taxon>
        <taxon>Bacteroidota</taxon>
        <taxon>Chitinophagia</taxon>
        <taxon>Chitinophagales</taxon>
        <taxon>Chitinophagaceae</taxon>
        <taxon>Parasediminibacterium</taxon>
    </lineage>
</organism>
<feature type="binding site" evidence="7">
    <location>
        <position position="158"/>
    </location>
    <ligand>
        <name>substrate</name>
    </ligand>
</feature>
<sequence length="185" mass="20667">MMDVNINQNNLLNTPLVACSNLFLIGMMGSGKSYWAKQIAAVTQRQWIDLDTIIEATAGKTISDIFATEGEAAFRVLEQKALQQTARYNNLIVATGGGTPCFFDNIDWMNAHGITVFINEPIELLVHRLQKEKAHRPLVSDTSDEKLYASLTERLASREQFYKKAQHIVVGSKATVGDFVRLLHL</sequence>
<evidence type="ECO:0000313" key="9">
    <source>
        <dbReference type="Proteomes" id="UP001595906"/>
    </source>
</evidence>
<gene>
    <name evidence="7" type="primary">aroK</name>
    <name evidence="8" type="ORF">ACFOW1_13090</name>
</gene>
<comment type="cofactor">
    <cofactor evidence="7">
        <name>Mg(2+)</name>
        <dbReference type="ChEBI" id="CHEBI:18420"/>
    </cofactor>
    <text evidence="7">Binds 1 Mg(2+) ion per subunit.</text>
</comment>
<evidence type="ECO:0000256" key="6">
    <source>
        <dbReference type="ARBA" id="ARBA00023141"/>
    </source>
</evidence>
<protein>
    <recommendedName>
        <fullName evidence="7">Shikimate kinase</fullName>
        <shortName evidence="7">SK</shortName>
        <ecNumber evidence="7">2.7.1.71</ecNumber>
    </recommendedName>
</protein>
<keyword evidence="4 7" id="KW-0418">Kinase</keyword>
<dbReference type="PANTHER" id="PTHR21087">
    <property type="entry name" value="SHIKIMATE KINASE"/>
    <property type="match status" value="1"/>
</dbReference>
<keyword evidence="6 7" id="KW-0057">Aromatic amino acid biosynthesis</keyword>
<evidence type="ECO:0000313" key="8">
    <source>
        <dbReference type="EMBL" id="MFC4232830.1"/>
    </source>
</evidence>
<evidence type="ECO:0000256" key="7">
    <source>
        <dbReference type="HAMAP-Rule" id="MF_00109"/>
    </source>
</evidence>
<dbReference type="HAMAP" id="MF_00109">
    <property type="entry name" value="Shikimate_kinase"/>
    <property type="match status" value="1"/>
</dbReference>
<keyword evidence="3 7" id="KW-0547">Nucleotide-binding</keyword>
<keyword evidence="1 7" id="KW-0028">Amino-acid biosynthesis</keyword>
<dbReference type="InterPro" id="IPR000623">
    <property type="entry name" value="Shikimate_kinase/TSH1"/>
</dbReference>
<comment type="subunit">
    <text evidence="7">Monomer.</text>
</comment>
<dbReference type="Pfam" id="PF01202">
    <property type="entry name" value="SKI"/>
    <property type="match status" value="1"/>
</dbReference>
<comment type="caution">
    <text evidence="7">Lacks conserved residue(s) required for the propagation of feature annotation.</text>
</comment>
<dbReference type="InterPro" id="IPR031322">
    <property type="entry name" value="Shikimate/glucono_kinase"/>
</dbReference>
<comment type="function">
    <text evidence="7">Catalyzes the specific phosphorylation of the 3-hydroxyl group of shikimic acid using ATP as a cosubstrate.</text>
</comment>
<keyword evidence="7" id="KW-0479">Metal-binding</keyword>
<comment type="pathway">
    <text evidence="7">Metabolic intermediate biosynthesis; chorismate biosynthesis; chorismate from D-erythrose 4-phosphate and phosphoenolpyruvate: step 5/7.</text>
</comment>
<feature type="binding site" evidence="7">
    <location>
        <position position="136"/>
    </location>
    <ligand>
        <name>ATP</name>
        <dbReference type="ChEBI" id="CHEBI:30616"/>
    </ligand>
</feature>
<keyword evidence="5 7" id="KW-0067">ATP-binding</keyword>
<keyword evidence="2 7" id="KW-0808">Transferase</keyword>
<dbReference type="Gene3D" id="3.40.50.300">
    <property type="entry name" value="P-loop containing nucleotide triphosphate hydrolases"/>
    <property type="match status" value="1"/>
</dbReference>
<feature type="binding site" evidence="7">
    <location>
        <position position="97"/>
    </location>
    <ligand>
        <name>substrate</name>
    </ligand>
</feature>
<evidence type="ECO:0000256" key="2">
    <source>
        <dbReference type="ARBA" id="ARBA00022679"/>
    </source>
</evidence>
<keyword evidence="7" id="KW-0460">Magnesium</keyword>
<dbReference type="CDD" id="cd00464">
    <property type="entry name" value="SK"/>
    <property type="match status" value="1"/>
</dbReference>
<dbReference type="InterPro" id="IPR027417">
    <property type="entry name" value="P-loop_NTPase"/>
</dbReference>
<feature type="binding site" evidence="7">
    <location>
        <position position="51"/>
    </location>
    <ligand>
        <name>substrate</name>
    </ligand>
</feature>
<dbReference type="PANTHER" id="PTHR21087:SF16">
    <property type="entry name" value="SHIKIMATE KINASE 1, CHLOROPLASTIC"/>
    <property type="match status" value="1"/>
</dbReference>
<comment type="subcellular location">
    <subcellularLocation>
        <location evidence="7">Cytoplasm</location>
    </subcellularLocation>
</comment>
<feature type="binding site" evidence="7">
    <location>
        <position position="33"/>
    </location>
    <ligand>
        <name>Mg(2+)</name>
        <dbReference type="ChEBI" id="CHEBI:18420"/>
    </ligand>
</feature>
<reference evidence="9" key="1">
    <citation type="journal article" date="2019" name="Int. J. Syst. Evol. Microbiol.">
        <title>The Global Catalogue of Microorganisms (GCM) 10K type strain sequencing project: providing services to taxonomists for standard genome sequencing and annotation.</title>
        <authorList>
            <consortium name="The Broad Institute Genomics Platform"/>
            <consortium name="The Broad Institute Genome Sequencing Center for Infectious Disease"/>
            <person name="Wu L."/>
            <person name="Ma J."/>
        </authorList>
    </citation>
    <scope>NUCLEOTIDE SEQUENCE [LARGE SCALE GENOMIC DNA]</scope>
    <source>
        <strain evidence="9">CECT 8010</strain>
    </source>
</reference>
<accession>A0ABV8Q003</accession>
<dbReference type="RefSeq" id="WP_379014836.1">
    <property type="nucleotide sequence ID" value="NZ_JBHSDC010000027.1"/>
</dbReference>
<dbReference type="Proteomes" id="UP001595906">
    <property type="component" value="Unassembled WGS sequence"/>
</dbReference>
<name>A0ABV8Q003_9BACT</name>
<dbReference type="SUPFAM" id="SSF52540">
    <property type="entry name" value="P-loop containing nucleoside triphosphate hydrolases"/>
    <property type="match status" value="1"/>
</dbReference>
<proteinExistence type="inferred from homology"/>
<keyword evidence="9" id="KW-1185">Reference proteome</keyword>
<dbReference type="EC" id="2.7.1.71" evidence="7"/>
<dbReference type="PRINTS" id="PR01100">
    <property type="entry name" value="SHIKIMTKNASE"/>
</dbReference>
<feature type="binding site" evidence="7">
    <location>
        <position position="75"/>
    </location>
    <ligand>
        <name>substrate</name>
    </ligand>
</feature>
<evidence type="ECO:0000256" key="5">
    <source>
        <dbReference type="ARBA" id="ARBA00022840"/>
    </source>
</evidence>
<evidence type="ECO:0000256" key="4">
    <source>
        <dbReference type="ARBA" id="ARBA00022777"/>
    </source>
</evidence>
<dbReference type="EMBL" id="JBHSDC010000027">
    <property type="protein sequence ID" value="MFC4232830.1"/>
    <property type="molecule type" value="Genomic_DNA"/>
</dbReference>